<dbReference type="GO" id="GO:0005737">
    <property type="term" value="C:cytoplasm"/>
    <property type="evidence" value="ECO:0007669"/>
    <property type="project" value="UniProtKB-SubCell"/>
</dbReference>
<organism evidence="7 8">
    <name type="scientific">Shimazuella alba</name>
    <dbReference type="NCBI Taxonomy" id="2690964"/>
    <lineage>
        <taxon>Bacteria</taxon>
        <taxon>Bacillati</taxon>
        <taxon>Bacillota</taxon>
        <taxon>Bacilli</taxon>
        <taxon>Bacillales</taxon>
        <taxon>Thermoactinomycetaceae</taxon>
        <taxon>Shimazuella</taxon>
    </lineage>
</organism>
<reference evidence="7 8" key="1">
    <citation type="submission" date="2019-12" db="EMBL/GenBank/DDBJ databases">
        <title>Whole-genome analyses of novel actinobacteria.</title>
        <authorList>
            <person name="Sahin N."/>
            <person name="Saygin H."/>
        </authorList>
    </citation>
    <scope>NUCLEOTIDE SEQUENCE [LARGE SCALE GENOMIC DNA]</scope>
    <source>
        <strain evidence="7 8">KC615</strain>
    </source>
</reference>
<dbReference type="PROSITE" id="PS50005">
    <property type="entry name" value="TPR"/>
    <property type="match status" value="3"/>
</dbReference>
<dbReference type="InterPro" id="IPR019734">
    <property type="entry name" value="TPR_rpt"/>
</dbReference>
<comment type="caution">
    <text evidence="7">The sequence shown here is derived from an EMBL/GenBank/DDBJ whole genome shotgun (WGS) entry which is preliminary data.</text>
</comment>
<comment type="subcellular location">
    <subcellularLocation>
        <location evidence="1">Cytoplasm</location>
    </subcellularLocation>
</comment>
<dbReference type="EMBL" id="WUUL01000010">
    <property type="protein sequence ID" value="MXQ54879.1"/>
    <property type="molecule type" value="Genomic_DNA"/>
</dbReference>
<dbReference type="SUPFAM" id="SSF48452">
    <property type="entry name" value="TPR-like"/>
    <property type="match status" value="1"/>
</dbReference>
<keyword evidence="2" id="KW-0963">Cytoplasm</keyword>
<gene>
    <name evidence="7" type="ORF">GSM42_14370</name>
</gene>
<evidence type="ECO:0000313" key="7">
    <source>
        <dbReference type="EMBL" id="MXQ54879.1"/>
    </source>
</evidence>
<evidence type="ECO:0000256" key="3">
    <source>
        <dbReference type="ARBA" id="ARBA00022737"/>
    </source>
</evidence>
<dbReference type="InterPro" id="IPR051476">
    <property type="entry name" value="Bac_ResReg_Asp_Phosphatase"/>
</dbReference>
<keyword evidence="8" id="KW-1185">Reference proteome</keyword>
<dbReference type="AlphaFoldDB" id="A0A6I4VT13"/>
<feature type="repeat" description="TPR" evidence="6">
    <location>
        <begin position="141"/>
        <end position="174"/>
    </location>
</feature>
<dbReference type="Pfam" id="PF13176">
    <property type="entry name" value="TPR_7"/>
    <property type="match status" value="1"/>
</dbReference>
<dbReference type="PANTHER" id="PTHR46630">
    <property type="entry name" value="TETRATRICOPEPTIDE REPEAT PROTEIN 29"/>
    <property type="match status" value="1"/>
</dbReference>
<evidence type="ECO:0000256" key="6">
    <source>
        <dbReference type="PROSITE-ProRule" id="PRU00339"/>
    </source>
</evidence>
<evidence type="ECO:0000256" key="2">
    <source>
        <dbReference type="ARBA" id="ARBA00022490"/>
    </source>
</evidence>
<feature type="repeat" description="TPR" evidence="6">
    <location>
        <begin position="101"/>
        <end position="134"/>
    </location>
</feature>
<evidence type="ECO:0000256" key="4">
    <source>
        <dbReference type="ARBA" id="ARBA00022803"/>
    </source>
</evidence>
<feature type="repeat" description="TPR" evidence="6">
    <location>
        <begin position="61"/>
        <end position="94"/>
    </location>
</feature>
<evidence type="ECO:0000313" key="8">
    <source>
        <dbReference type="Proteomes" id="UP000430692"/>
    </source>
</evidence>
<dbReference type="PANTHER" id="PTHR46630:SF1">
    <property type="entry name" value="TETRATRICOPEPTIDE REPEAT PROTEIN 29"/>
    <property type="match status" value="1"/>
</dbReference>
<name>A0A6I4VT13_9BACL</name>
<dbReference type="InterPro" id="IPR011990">
    <property type="entry name" value="TPR-like_helical_dom_sf"/>
</dbReference>
<dbReference type="Gene3D" id="1.25.40.10">
    <property type="entry name" value="Tetratricopeptide repeat domain"/>
    <property type="match status" value="1"/>
</dbReference>
<accession>A0A6I4VT13</accession>
<evidence type="ECO:0000256" key="5">
    <source>
        <dbReference type="ARBA" id="ARBA00038253"/>
    </source>
</evidence>
<protein>
    <submittedName>
        <fullName evidence="7">Tetratricopeptide repeat protein</fullName>
    </submittedName>
</protein>
<keyword evidence="3" id="KW-0677">Repeat</keyword>
<proteinExistence type="inferred from homology"/>
<sequence>MKLSKLKEKLPNLTHYMQYNPAQFLREQPVDEGELKAVLEEANTYLRQVLQEPKVDPQVLIYLYSYLGNGYRVLYQTSKAVQYLEKALDLTKQEEDLQGELRALIRLGEAFKYDERHEAALACFEQALAISSYKDLENYRDYALQHMGKCLLELGEYENAILRFEEALDLRKKKNNPSLVLATETAIVLAHIIQEEEGSTPSL</sequence>
<comment type="similarity">
    <text evidence="5">Belongs to the Rap family.</text>
</comment>
<dbReference type="Pfam" id="PF13424">
    <property type="entry name" value="TPR_12"/>
    <property type="match status" value="1"/>
</dbReference>
<dbReference type="RefSeq" id="WP_160802234.1">
    <property type="nucleotide sequence ID" value="NZ_WUUL01000010.1"/>
</dbReference>
<dbReference type="Proteomes" id="UP000430692">
    <property type="component" value="Unassembled WGS sequence"/>
</dbReference>
<dbReference type="SMART" id="SM00028">
    <property type="entry name" value="TPR"/>
    <property type="match status" value="3"/>
</dbReference>
<keyword evidence="4 6" id="KW-0802">TPR repeat</keyword>
<evidence type="ECO:0000256" key="1">
    <source>
        <dbReference type="ARBA" id="ARBA00004496"/>
    </source>
</evidence>